<dbReference type="NCBIfam" id="TIGR01733">
    <property type="entry name" value="AA-adenyl-dom"/>
    <property type="match status" value="1"/>
</dbReference>
<dbReference type="Gene3D" id="3.30.559.30">
    <property type="entry name" value="Nonribosomal peptide synthetase, condensation domain"/>
    <property type="match status" value="1"/>
</dbReference>
<evidence type="ECO:0000256" key="4">
    <source>
        <dbReference type="SAM" id="MobiDB-lite"/>
    </source>
</evidence>
<dbReference type="CDD" id="cd19531">
    <property type="entry name" value="LCL_NRPS-like"/>
    <property type="match status" value="1"/>
</dbReference>
<dbReference type="SMART" id="SM00823">
    <property type="entry name" value="PKS_PP"/>
    <property type="match status" value="1"/>
</dbReference>
<evidence type="ECO:0000313" key="7">
    <source>
        <dbReference type="Proteomes" id="UP001595975"/>
    </source>
</evidence>
<reference evidence="7" key="1">
    <citation type="journal article" date="2019" name="Int. J. Syst. Evol. Microbiol.">
        <title>The Global Catalogue of Microorganisms (GCM) 10K type strain sequencing project: providing services to taxonomists for standard genome sequencing and annotation.</title>
        <authorList>
            <consortium name="The Broad Institute Genomics Platform"/>
            <consortium name="The Broad Institute Genome Sequencing Center for Infectious Disease"/>
            <person name="Wu L."/>
            <person name="Ma J."/>
        </authorList>
    </citation>
    <scope>NUCLEOTIDE SEQUENCE [LARGE SCALE GENOMIC DNA]</scope>
    <source>
        <strain evidence="7">CGMCC 4.1437</strain>
    </source>
</reference>
<dbReference type="RefSeq" id="WP_380229807.1">
    <property type="nucleotide sequence ID" value="NZ_JBHSOF010000083.1"/>
</dbReference>
<dbReference type="Gene3D" id="1.10.1200.10">
    <property type="entry name" value="ACP-like"/>
    <property type="match status" value="1"/>
</dbReference>
<dbReference type="Pfam" id="PF00668">
    <property type="entry name" value="Condensation"/>
    <property type="match status" value="1"/>
</dbReference>
<dbReference type="SUPFAM" id="SSF52777">
    <property type="entry name" value="CoA-dependent acyltransferases"/>
    <property type="match status" value="2"/>
</dbReference>
<dbReference type="InterPro" id="IPR000873">
    <property type="entry name" value="AMP-dep_synth/lig_dom"/>
</dbReference>
<dbReference type="InterPro" id="IPR020845">
    <property type="entry name" value="AMP-binding_CS"/>
</dbReference>
<dbReference type="InterPro" id="IPR010071">
    <property type="entry name" value="AA_adenyl_dom"/>
</dbReference>
<dbReference type="PANTHER" id="PTHR45527">
    <property type="entry name" value="NONRIBOSOMAL PEPTIDE SYNTHETASE"/>
    <property type="match status" value="1"/>
</dbReference>
<proteinExistence type="predicted"/>
<gene>
    <name evidence="6" type="ORF">ACFP3U_35005</name>
</gene>
<dbReference type="InterPro" id="IPR009081">
    <property type="entry name" value="PP-bd_ACP"/>
</dbReference>
<dbReference type="SUPFAM" id="SSF47336">
    <property type="entry name" value="ACP-like"/>
    <property type="match status" value="1"/>
</dbReference>
<comment type="caution">
    <text evidence="6">The sequence shown here is derived from an EMBL/GenBank/DDBJ whole genome shotgun (WGS) entry which is preliminary data.</text>
</comment>
<dbReference type="Pfam" id="PF00550">
    <property type="entry name" value="PP-binding"/>
    <property type="match status" value="1"/>
</dbReference>
<dbReference type="Gene3D" id="3.30.300.30">
    <property type="match status" value="1"/>
</dbReference>
<dbReference type="Pfam" id="PF00501">
    <property type="entry name" value="AMP-binding"/>
    <property type="match status" value="1"/>
</dbReference>
<dbReference type="PROSITE" id="PS00012">
    <property type="entry name" value="PHOSPHOPANTETHEINE"/>
    <property type="match status" value="1"/>
</dbReference>
<protein>
    <submittedName>
        <fullName evidence="6">Amino acid adenylation domain-containing protein</fullName>
    </submittedName>
</protein>
<evidence type="ECO:0000256" key="3">
    <source>
        <dbReference type="ARBA" id="ARBA00022553"/>
    </source>
</evidence>
<dbReference type="Proteomes" id="UP001595975">
    <property type="component" value="Unassembled WGS sequence"/>
</dbReference>
<dbReference type="PROSITE" id="PS50075">
    <property type="entry name" value="CARRIER"/>
    <property type="match status" value="1"/>
</dbReference>
<feature type="region of interest" description="Disordered" evidence="4">
    <location>
        <begin position="840"/>
        <end position="859"/>
    </location>
</feature>
<keyword evidence="2" id="KW-0596">Phosphopantetheine</keyword>
<accession>A0ABW0XEG8</accession>
<evidence type="ECO:0000256" key="2">
    <source>
        <dbReference type="ARBA" id="ARBA00022450"/>
    </source>
</evidence>
<dbReference type="Gene3D" id="3.40.50.12780">
    <property type="entry name" value="N-terminal domain of ligase-like"/>
    <property type="match status" value="1"/>
</dbReference>
<feature type="domain" description="Carrier" evidence="5">
    <location>
        <begin position="986"/>
        <end position="1061"/>
    </location>
</feature>
<dbReference type="Gene3D" id="3.30.559.10">
    <property type="entry name" value="Chloramphenicol acetyltransferase-like domain"/>
    <property type="match status" value="1"/>
</dbReference>
<evidence type="ECO:0000259" key="5">
    <source>
        <dbReference type="PROSITE" id="PS50075"/>
    </source>
</evidence>
<dbReference type="PROSITE" id="PS00455">
    <property type="entry name" value="AMP_BINDING"/>
    <property type="match status" value="1"/>
</dbReference>
<dbReference type="EMBL" id="JBHSOF010000083">
    <property type="protein sequence ID" value="MFC5668162.1"/>
    <property type="molecule type" value="Genomic_DNA"/>
</dbReference>
<keyword evidence="7" id="KW-1185">Reference proteome</keyword>
<dbReference type="InterPro" id="IPR025110">
    <property type="entry name" value="AMP-bd_C"/>
</dbReference>
<dbReference type="InterPro" id="IPR045851">
    <property type="entry name" value="AMP-bd_C_sf"/>
</dbReference>
<sequence length="1079" mass="115131">MTTTDRTTDPDPGHRPVEAVHPLTEEQRRLWFLQQLHPADAGFNMYLCRRWSGPLDVDALRTALDRLTARHEPLRTRFALDGEAPVQLVEAPAPVPLDLLALAPGADGAAFTEAHFTEACRPIVNAPFDLAGRPPLRAVLVSAGPDEHAFALVVHHIVSDGWSFRILWRDLLALYREALGEAPAGLPPLALRYGDVARAEQARAGAGGAEAGGAEAAFHYWAEKLAGTGRLRLPLDHPRPADPRHPAGFAATALDPELTAALDALARRERCTPFMVLLAAYQCVLARWTGTTDFVVGTPLAGRTEAAQEELVGYFARTGVLRADLTGEPDFRTVLHRVRTATLGALSHQDVPLERLAAHLDLPAEAGAAPLYQAVFVHQSQYDLAGEDGGAPLPAGVRTTSMDSGFERAKTDLLLDSWRTPDGGLTLSFCFDREVLDPATVAALGARCRALLAAAVEDATVPLHGDWLIGARERAELLAVGSGPAAPADARSVLSRFTERAAAAPDTPALECAGRTLSYAELDRRSSELAGRLGEVAGQLVAVRLAPSFELVTALLAIWKAGAGYLPLDPAHPEERRRLMLRESGAAALLTDEGGSGLRVVPCSAPRSAPTEDLAGLAYVLFTSGSTGTPKAVAVDHTALAARVDWMAGPDGYRLTPEDRIVQFASIGFDTHAEELWPALASGACVVLLPGGGRTLPELLRGPHGPSVTVLDLPTAYWEELVSHDDRTPWPAALRLVVLGGSEVRADSVARWRDRHGDTVRLVNTYGPTEATVIVTAADLGAPDAGRRPPLGRPLPGVRLYVLDERGALLPRGSEGELHIGGTGLARGYLGRPDLTASAFPDDPFTGDPSVGDPFTGGRMYRTGDRARWRTDGTLDYLGRTDEQIKLRGYRIEPAEIETALTARPDVLRAAAVVLGGRRLVAYAVPAPDAKASSADLREHLTQRLPAYLVPDTVALVDTLPLTLNGKLDIAALPEPAPATARAHVAPRTDAEQLVTQLWQEVLGIPRVGALDDFFELGGDSLLVTRVVARIRAAVGLDVPIRDAFELSTAAALAARVEELLIAEIEALSEDEAADRLDT</sequence>
<dbReference type="InterPro" id="IPR020806">
    <property type="entry name" value="PKS_PP-bd"/>
</dbReference>
<dbReference type="InterPro" id="IPR001242">
    <property type="entry name" value="Condensation_dom"/>
</dbReference>
<name>A0ABW0XEG8_9ACTN</name>
<dbReference type="SUPFAM" id="SSF56801">
    <property type="entry name" value="Acetyl-CoA synthetase-like"/>
    <property type="match status" value="1"/>
</dbReference>
<organism evidence="6 7">
    <name type="scientific">Kitasatospora misakiensis</name>
    <dbReference type="NCBI Taxonomy" id="67330"/>
    <lineage>
        <taxon>Bacteria</taxon>
        <taxon>Bacillati</taxon>
        <taxon>Actinomycetota</taxon>
        <taxon>Actinomycetes</taxon>
        <taxon>Kitasatosporales</taxon>
        <taxon>Streptomycetaceae</taxon>
        <taxon>Kitasatospora</taxon>
    </lineage>
</organism>
<evidence type="ECO:0000313" key="6">
    <source>
        <dbReference type="EMBL" id="MFC5668162.1"/>
    </source>
</evidence>
<dbReference type="CDD" id="cd05930">
    <property type="entry name" value="A_NRPS"/>
    <property type="match status" value="1"/>
</dbReference>
<dbReference type="InterPro" id="IPR042099">
    <property type="entry name" value="ANL_N_sf"/>
</dbReference>
<dbReference type="InterPro" id="IPR036736">
    <property type="entry name" value="ACP-like_sf"/>
</dbReference>
<dbReference type="InterPro" id="IPR023213">
    <property type="entry name" value="CAT-like_dom_sf"/>
</dbReference>
<dbReference type="Pfam" id="PF13193">
    <property type="entry name" value="AMP-binding_C"/>
    <property type="match status" value="1"/>
</dbReference>
<keyword evidence="3" id="KW-0597">Phosphoprotein</keyword>
<evidence type="ECO:0000256" key="1">
    <source>
        <dbReference type="ARBA" id="ARBA00001957"/>
    </source>
</evidence>
<dbReference type="InterPro" id="IPR006162">
    <property type="entry name" value="Ppantetheine_attach_site"/>
</dbReference>
<dbReference type="PANTHER" id="PTHR45527:SF1">
    <property type="entry name" value="FATTY ACID SYNTHASE"/>
    <property type="match status" value="1"/>
</dbReference>
<comment type="cofactor">
    <cofactor evidence="1">
        <name>pantetheine 4'-phosphate</name>
        <dbReference type="ChEBI" id="CHEBI:47942"/>
    </cofactor>
</comment>